<keyword evidence="3" id="KW-1185">Reference proteome</keyword>
<dbReference type="EMBL" id="JARKNE010000001">
    <property type="protein sequence ID" value="KAK5846697.1"/>
    <property type="molecule type" value="Genomic_DNA"/>
</dbReference>
<organism evidence="2 3">
    <name type="scientific">Gossypium arboreum</name>
    <name type="common">Tree cotton</name>
    <name type="synonym">Gossypium nanking</name>
    <dbReference type="NCBI Taxonomy" id="29729"/>
    <lineage>
        <taxon>Eukaryota</taxon>
        <taxon>Viridiplantae</taxon>
        <taxon>Streptophyta</taxon>
        <taxon>Embryophyta</taxon>
        <taxon>Tracheophyta</taxon>
        <taxon>Spermatophyta</taxon>
        <taxon>Magnoliopsida</taxon>
        <taxon>eudicotyledons</taxon>
        <taxon>Gunneridae</taxon>
        <taxon>Pentapetalae</taxon>
        <taxon>rosids</taxon>
        <taxon>malvids</taxon>
        <taxon>Malvales</taxon>
        <taxon>Malvaceae</taxon>
        <taxon>Malvoideae</taxon>
        <taxon>Gossypium</taxon>
    </lineage>
</organism>
<evidence type="ECO:0000313" key="3">
    <source>
        <dbReference type="Proteomes" id="UP001358586"/>
    </source>
</evidence>
<name>A0ABR0R6E1_GOSAR</name>
<dbReference type="Proteomes" id="UP001358586">
    <property type="component" value="Chromosome 1"/>
</dbReference>
<comment type="caution">
    <text evidence="2">The sequence shown here is derived from an EMBL/GenBank/DDBJ whole genome shotgun (WGS) entry which is preliminary data.</text>
</comment>
<evidence type="ECO:0000313" key="2">
    <source>
        <dbReference type="EMBL" id="KAK5846697.1"/>
    </source>
</evidence>
<reference evidence="2 3" key="1">
    <citation type="submission" date="2023-03" db="EMBL/GenBank/DDBJ databases">
        <title>WGS of Gossypium arboreum.</title>
        <authorList>
            <person name="Yu D."/>
        </authorList>
    </citation>
    <scope>NUCLEOTIDE SEQUENCE [LARGE SCALE GENOMIC DNA]</scope>
    <source>
        <tissue evidence="2">Leaf</tissue>
    </source>
</reference>
<gene>
    <name evidence="2" type="ORF">PVK06_002994</name>
</gene>
<proteinExistence type="predicted"/>
<evidence type="ECO:0000256" key="1">
    <source>
        <dbReference type="SAM" id="Coils"/>
    </source>
</evidence>
<sequence length="248" mass="28429">MDTGGVTIRLQKEISQLQQELSQLRVNINAKIATRFKEFQDGFKGDMQAELYSLLEQFLGQTQHLGVGSFSSGQGKGKGLLGESPLRFPPRKSLAQSRKSKLEPITLFSQFPTNEPKINQLKWECHHFNDHDKVWTVMLHLDGKALDWHHFFTQRNWRLHKLLWEGYVRVGYGRVQDVSFSSSFPAYTTRTLEYNSFAKISPENLTPILTILRMVHSVAGKDNLLWVVIPLFARHDLTFSISATLEAI</sequence>
<protein>
    <submittedName>
        <fullName evidence="2">Uncharacterized protein</fullName>
    </submittedName>
</protein>
<keyword evidence="1" id="KW-0175">Coiled coil</keyword>
<accession>A0ABR0R6E1</accession>
<feature type="coiled-coil region" evidence="1">
    <location>
        <begin position="7"/>
        <end position="34"/>
    </location>
</feature>